<dbReference type="EC" id="2.4.-.-" evidence="5"/>
<proteinExistence type="inferred from homology"/>
<dbReference type="InterPro" id="IPR029044">
    <property type="entry name" value="Nucleotide-diphossugar_trans"/>
</dbReference>
<evidence type="ECO:0000259" key="4">
    <source>
        <dbReference type="Pfam" id="PF00535"/>
    </source>
</evidence>
<evidence type="ECO:0000313" key="8">
    <source>
        <dbReference type="Proteomes" id="UP000298774"/>
    </source>
</evidence>
<evidence type="ECO:0000313" key="7">
    <source>
        <dbReference type="EMBL" id="QCO13743.1"/>
    </source>
</evidence>
<dbReference type="CDD" id="cd00761">
    <property type="entry name" value="Glyco_tranf_GTA_type"/>
    <property type="match status" value="1"/>
</dbReference>
<sequence length="361" mass="39615">MTMKEPQAMSGQGKAIGAGAEPGMGTSVLLPVFMRGASVTEVALLDRAIASVLEQDYPGPLEILVIDDGSPMPVADLVRSGHLPDRPEIRWERNERNSGLVHTLNRGLALASHPYIARMDGDDRWCPGKIARQFERFRADPDLTIVATGMTIVDSEGRTLDTHLRKDGWGEIMRFSLEVGCPFPHGSVVARRDVYRLLGGYPHDPAFSHCEDYTLWSLWLRFFKPAMVEELLFDYTASSGSVSGLHSAQQRRASGAVNLWLRRQNLQGTLPADMERLAALLGLSVFEAGVLCYRLWRYRPVALLPAAALPVLRRILVDRDLEAVGIADGEAAGAVGLERILADFRTAAVPPAESIAIVMHL</sequence>
<reference evidence="5 9" key="2">
    <citation type="submission" date="2023-11" db="EMBL/GenBank/DDBJ databases">
        <title>MicrobeMod: A computational toolkit for identifying prokaryotic methylation and restriction-modification with nanopore sequencing.</title>
        <authorList>
            <person name="Crits-Christoph A."/>
            <person name="Kang S.C."/>
            <person name="Lee H."/>
            <person name="Ostrov N."/>
        </authorList>
    </citation>
    <scope>NUCLEOTIDE SEQUENCE [LARGE SCALE GENOMIC DNA]</scope>
    <source>
        <strain evidence="5 9">ATCC 29145</strain>
    </source>
</reference>
<keyword evidence="2 5" id="KW-0328">Glycosyltransferase</keyword>
<accession>A0A0P0F911</accession>
<dbReference type="PANTHER" id="PTHR43685">
    <property type="entry name" value="GLYCOSYLTRANSFERASE"/>
    <property type="match status" value="1"/>
</dbReference>
<name>A0A0P0F911_AZOBR</name>
<keyword evidence="9" id="KW-1185">Reference proteome</keyword>
<organism evidence="7 8">
    <name type="scientific">Azospirillum brasilense</name>
    <dbReference type="NCBI Taxonomy" id="192"/>
    <lineage>
        <taxon>Bacteria</taxon>
        <taxon>Pseudomonadati</taxon>
        <taxon>Pseudomonadota</taxon>
        <taxon>Alphaproteobacteria</taxon>
        <taxon>Rhodospirillales</taxon>
        <taxon>Azospirillaceae</taxon>
        <taxon>Azospirillum</taxon>
    </lineage>
</organism>
<dbReference type="GeneID" id="56449507"/>
<feature type="domain" description="Glycosyltransferase 2-like" evidence="4">
    <location>
        <begin position="28"/>
        <end position="194"/>
    </location>
</feature>
<dbReference type="Proteomes" id="UP000298774">
    <property type="component" value="Plasmid p5"/>
</dbReference>
<dbReference type="EMBL" id="JAWXYC010000006">
    <property type="protein sequence ID" value="MDX5955729.1"/>
    <property type="molecule type" value="Genomic_DNA"/>
</dbReference>
<dbReference type="Proteomes" id="UP001277471">
    <property type="component" value="Unassembled WGS sequence"/>
</dbReference>
<evidence type="ECO:0000313" key="5">
    <source>
        <dbReference type="EMBL" id="MDX5955729.1"/>
    </source>
</evidence>
<evidence type="ECO:0000313" key="6">
    <source>
        <dbReference type="EMBL" id="QCO13651.1"/>
    </source>
</evidence>
<dbReference type="InterPro" id="IPR050834">
    <property type="entry name" value="Glycosyltransf_2"/>
</dbReference>
<dbReference type="SUPFAM" id="SSF53448">
    <property type="entry name" value="Nucleotide-diphospho-sugar transferases"/>
    <property type="match status" value="1"/>
</dbReference>
<dbReference type="Pfam" id="PF00535">
    <property type="entry name" value="Glycos_transf_2"/>
    <property type="match status" value="1"/>
</dbReference>
<dbReference type="Gene3D" id="3.90.550.10">
    <property type="entry name" value="Spore Coat Polysaccharide Biosynthesis Protein SpsA, Chain A"/>
    <property type="match status" value="1"/>
</dbReference>
<keyword evidence="3 7" id="KW-0808">Transferase</keyword>
<evidence type="ECO:0000256" key="1">
    <source>
        <dbReference type="ARBA" id="ARBA00006739"/>
    </source>
</evidence>
<evidence type="ECO:0000256" key="2">
    <source>
        <dbReference type="ARBA" id="ARBA00022676"/>
    </source>
</evidence>
<dbReference type="GO" id="GO:0016757">
    <property type="term" value="F:glycosyltransferase activity"/>
    <property type="evidence" value="ECO:0007669"/>
    <property type="project" value="UniProtKB-KW"/>
</dbReference>
<dbReference type="KEGG" id="abf:AMK58_28835"/>
<keyword evidence="7" id="KW-0614">Plasmid</keyword>
<evidence type="ECO:0000256" key="3">
    <source>
        <dbReference type="ARBA" id="ARBA00022679"/>
    </source>
</evidence>
<evidence type="ECO:0000313" key="9">
    <source>
        <dbReference type="Proteomes" id="UP001277471"/>
    </source>
</evidence>
<geneLocation type="plasmid" evidence="7 8">
    <name>p5</name>
</geneLocation>
<gene>
    <name evidence="6" type="ORF">D3868_32040</name>
    <name evidence="7" type="ORF">D3868_32575</name>
    <name evidence="5" type="ORF">SIM66_31655</name>
</gene>
<dbReference type="EMBL" id="CP032344">
    <property type="protein sequence ID" value="QCO13651.1"/>
    <property type="molecule type" value="Genomic_DNA"/>
</dbReference>
<dbReference type="AlphaFoldDB" id="A0A0P0F911"/>
<dbReference type="RefSeq" id="WP_051140993.1">
    <property type="nucleotide sequence ID" value="NZ_CP012919.1"/>
</dbReference>
<dbReference type="EMBL" id="CP032344">
    <property type="protein sequence ID" value="QCO13743.1"/>
    <property type="molecule type" value="Genomic_DNA"/>
</dbReference>
<comment type="similarity">
    <text evidence="1">Belongs to the glycosyltransferase 2 family.</text>
</comment>
<reference evidence="7 8" key="1">
    <citation type="submission" date="2018-09" db="EMBL/GenBank/DDBJ databases">
        <title>Whole genome based analysis of evolution and adaptive divergence in Indian and Brazilian strains of Azospirillum brasilense.</title>
        <authorList>
            <person name="Singh C."/>
            <person name="Tripathi A.K."/>
        </authorList>
    </citation>
    <scope>NUCLEOTIDE SEQUENCE [LARGE SCALE GENOMIC DNA]</scope>
    <source>
        <strain evidence="7 8">MTCC4038</strain>
        <plasmid evidence="7 8">p5</plasmid>
    </source>
</reference>
<dbReference type="PANTHER" id="PTHR43685:SF5">
    <property type="entry name" value="GLYCOSYLTRANSFERASE EPSE-RELATED"/>
    <property type="match status" value="1"/>
</dbReference>
<protein>
    <submittedName>
        <fullName evidence="7">Glycosyltransferase family 2 protein</fullName>
    </submittedName>
    <submittedName>
        <fullName evidence="5">Glycosyltransferase family A protein</fullName>
        <ecNumber evidence="5">2.4.-.-</ecNumber>
    </submittedName>
</protein>
<dbReference type="InterPro" id="IPR001173">
    <property type="entry name" value="Glyco_trans_2-like"/>
</dbReference>